<evidence type="ECO:0000256" key="1">
    <source>
        <dbReference type="SAM" id="MobiDB-lite"/>
    </source>
</evidence>
<evidence type="ECO:0000259" key="2">
    <source>
        <dbReference type="Pfam" id="PF12550"/>
    </source>
</evidence>
<dbReference type="OrthoDB" id="2287578at2759"/>
<keyword evidence="4" id="KW-1185">Reference proteome</keyword>
<reference evidence="3" key="1">
    <citation type="submission" date="2020-12" db="EMBL/GenBank/DDBJ databases">
        <title>Metabolic potential, ecology and presence of endohyphal bacteria is reflected in genomic diversity of Mucoromycotina.</title>
        <authorList>
            <person name="Muszewska A."/>
            <person name="Okrasinska A."/>
            <person name="Steczkiewicz K."/>
            <person name="Drgas O."/>
            <person name="Orlowska M."/>
            <person name="Perlinska-Lenart U."/>
            <person name="Aleksandrzak-Piekarczyk T."/>
            <person name="Szatraj K."/>
            <person name="Zielenkiewicz U."/>
            <person name="Pilsyk S."/>
            <person name="Malc E."/>
            <person name="Mieczkowski P."/>
            <person name="Kruszewska J.S."/>
            <person name="Biernat P."/>
            <person name="Pawlowska J."/>
        </authorList>
    </citation>
    <scope>NUCLEOTIDE SEQUENCE</scope>
    <source>
        <strain evidence="3">WA0000017839</strain>
    </source>
</reference>
<feature type="domain" description="Transcription activator GCR1-like" evidence="2">
    <location>
        <begin position="29"/>
        <end position="89"/>
    </location>
</feature>
<accession>A0A8H7RF13</accession>
<dbReference type="Proteomes" id="UP000603453">
    <property type="component" value="Unassembled WGS sequence"/>
</dbReference>
<dbReference type="Pfam" id="PF12550">
    <property type="entry name" value="GCR1_C"/>
    <property type="match status" value="1"/>
</dbReference>
<dbReference type="InterPro" id="IPR022210">
    <property type="entry name" value="TF_GCR1-like"/>
</dbReference>
<proteinExistence type="predicted"/>
<organism evidence="3 4">
    <name type="scientific">Mucor saturninus</name>
    <dbReference type="NCBI Taxonomy" id="64648"/>
    <lineage>
        <taxon>Eukaryota</taxon>
        <taxon>Fungi</taxon>
        <taxon>Fungi incertae sedis</taxon>
        <taxon>Mucoromycota</taxon>
        <taxon>Mucoromycotina</taxon>
        <taxon>Mucoromycetes</taxon>
        <taxon>Mucorales</taxon>
        <taxon>Mucorineae</taxon>
        <taxon>Mucoraceae</taxon>
        <taxon>Mucor</taxon>
    </lineage>
</organism>
<gene>
    <name evidence="3" type="ORF">INT47_008291</name>
</gene>
<name>A0A8H7RF13_9FUNG</name>
<sequence length="97" mass="11136">MSNTTQRNTTESSNVPANPSISRHPSSTFRLSTGVYTVTDLYREWKEGLGGNHSVEFMNTSHPGWYSSQKSFYMRRRKIIKACEEYAVRKDGPLKML</sequence>
<dbReference type="EMBL" id="JAEPRD010000015">
    <property type="protein sequence ID" value="KAG2209448.1"/>
    <property type="molecule type" value="Genomic_DNA"/>
</dbReference>
<evidence type="ECO:0000313" key="3">
    <source>
        <dbReference type="EMBL" id="KAG2209448.1"/>
    </source>
</evidence>
<comment type="caution">
    <text evidence="3">The sequence shown here is derived from an EMBL/GenBank/DDBJ whole genome shotgun (WGS) entry which is preliminary data.</text>
</comment>
<protein>
    <recommendedName>
        <fullName evidence="2">Transcription activator GCR1-like domain-containing protein</fullName>
    </recommendedName>
</protein>
<feature type="region of interest" description="Disordered" evidence="1">
    <location>
        <begin position="1"/>
        <end position="27"/>
    </location>
</feature>
<evidence type="ECO:0000313" key="4">
    <source>
        <dbReference type="Proteomes" id="UP000603453"/>
    </source>
</evidence>
<dbReference type="AlphaFoldDB" id="A0A8H7RF13"/>